<dbReference type="Pfam" id="PF02366">
    <property type="entry name" value="PMT"/>
    <property type="match status" value="1"/>
</dbReference>
<feature type="transmembrane region" description="Helical" evidence="14">
    <location>
        <begin position="747"/>
        <end position="768"/>
    </location>
</feature>
<dbReference type="Gene3D" id="2.80.10.50">
    <property type="match status" value="1"/>
</dbReference>
<feature type="transmembrane region" description="Helical" evidence="14">
    <location>
        <begin position="620"/>
        <end position="638"/>
    </location>
</feature>
<comment type="pathway">
    <text evidence="2 14">Protein modification; protein glycosylation.</text>
</comment>
<evidence type="ECO:0000256" key="13">
    <source>
        <dbReference type="ARBA" id="ARBA00045102"/>
    </source>
</evidence>
<evidence type="ECO:0000256" key="2">
    <source>
        <dbReference type="ARBA" id="ARBA00004922"/>
    </source>
</evidence>
<keyword evidence="8 14" id="KW-0256">Endoplasmic reticulum</keyword>
<dbReference type="GO" id="GO:0004169">
    <property type="term" value="F:dolichyl-phosphate-mannose-protein mannosyltransferase activity"/>
    <property type="evidence" value="ECO:0007669"/>
    <property type="project" value="UniProtKB-UniRule"/>
</dbReference>
<evidence type="ECO:0000256" key="8">
    <source>
        <dbReference type="ARBA" id="ARBA00022824"/>
    </source>
</evidence>
<dbReference type="EMBL" id="AZHD01000022">
    <property type="protein sequence ID" value="OAA54764.1"/>
    <property type="molecule type" value="Genomic_DNA"/>
</dbReference>
<dbReference type="GO" id="GO:0042802">
    <property type="term" value="F:identical protein binding"/>
    <property type="evidence" value="ECO:0007669"/>
    <property type="project" value="EnsemblFungi"/>
</dbReference>
<feature type="transmembrane region" description="Helical" evidence="14">
    <location>
        <begin position="291"/>
        <end position="310"/>
    </location>
</feature>
<keyword evidence="5 14" id="KW-0808">Transferase</keyword>
<evidence type="ECO:0000256" key="14">
    <source>
        <dbReference type="RuleBase" id="RU367007"/>
    </source>
</evidence>
<comment type="similarity">
    <text evidence="3 14">Belongs to the glycosyltransferase 39 family.</text>
</comment>
<evidence type="ECO:0000259" key="16">
    <source>
        <dbReference type="PROSITE" id="PS50919"/>
    </source>
</evidence>
<evidence type="ECO:0000256" key="7">
    <source>
        <dbReference type="ARBA" id="ARBA00022737"/>
    </source>
</evidence>
<dbReference type="Pfam" id="PF02815">
    <property type="entry name" value="MIR"/>
    <property type="match status" value="1"/>
</dbReference>
<keyword evidence="7" id="KW-0677">Repeat</keyword>
<keyword evidence="11" id="KW-0325">Glycoprotein</keyword>
<accession>A0A167MUC5</accession>
<evidence type="ECO:0000256" key="9">
    <source>
        <dbReference type="ARBA" id="ARBA00022989"/>
    </source>
</evidence>
<keyword evidence="18" id="KW-1185">Reference proteome</keyword>
<keyword evidence="4 14" id="KW-0328">Glycosyltransferase</keyword>
<comment type="function">
    <text evidence="14">Transfers mannose from Dol-P-mannose to Ser or Thr residues on proteins.</text>
</comment>
<feature type="compositionally biased region" description="Polar residues" evidence="15">
    <location>
        <begin position="1"/>
        <end position="13"/>
    </location>
</feature>
<protein>
    <recommendedName>
        <fullName evidence="14">Dolichyl-phosphate-mannose--protein mannosyltransferase</fullName>
        <ecNumber evidence="14">2.4.1.109</ecNumber>
    </recommendedName>
</protein>
<organism evidence="17 18">
    <name type="scientific">Niveomyces insectorum RCEF 264</name>
    <dbReference type="NCBI Taxonomy" id="1081102"/>
    <lineage>
        <taxon>Eukaryota</taxon>
        <taxon>Fungi</taxon>
        <taxon>Dikarya</taxon>
        <taxon>Ascomycota</taxon>
        <taxon>Pezizomycotina</taxon>
        <taxon>Sordariomycetes</taxon>
        <taxon>Hypocreomycetidae</taxon>
        <taxon>Hypocreales</taxon>
        <taxon>Cordycipitaceae</taxon>
        <taxon>Niveomyces</taxon>
    </lineage>
</organism>
<dbReference type="UniPathway" id="UPA00378"/>
<comment type="catalytic activity">
    <reaction evidence="12 14">
        <text>a di-trans,poly-cis-dolichyl beta-D-mannosyl phosphate + L-threonyl-[protein] = 3-O-(alpha-D-mannosyl)-L-threonyl-[protein] + a di-trans,poly-cis-dolichyl phosphate + H(+)</text>
        <dbReference type="Rhea" id="RHEA:53396"/>
        <dbReference type="Rhea" id="RHEA-COMP:11060"/>
        <dbReference type="Rhea" id="RHEA-COMP:13547"/>
        <dbReference type="Rhea" id="RHEA-COMP:19498"/>
        <dbReference type="Rhea" id="RHEA-COMP:19501"/>
        <dbReference type="ChEBI" id="CHEBI:15378"/>
        <dbReference type="ChEBI" id="CHEBI:30013"/>
        <dbReference type="ChEBI" id="CHEBI:57683"/>
        <dbReference type="ChEBI" id="CHEBI:58211"/>
        <dbReference type="ChEBI" id="CHEBI:137323"/>
        <dbReference type="EC" id="2.4.1.109"/>
    </reaction>
</comment>
<evidence type="ECO:0000256" key="15">
    <source>
        <dbReference type="SAM" id="MobiDB-lite"/>
    </source>
</evidence>
<reference evidence="17 18" key="1">
    <citation type="journal article" date="2016" name="Genome Biol. Evol.">
        <title>Divergent and convergent evolution of fungal pathogenicity.</title>
        <authorList>
            <person name="Shang Y."/>
            <person name="Xiao G."/>
            <person name="Zheng P."/>
            <person name="Cen K."/>
            <person name="Zhan S."/>
            <person name="Wang C."/>
        </authorList>
    </citation>
    <scope>NUCLEOTIDE SEQUENCE [LARGE SCALE GENOMIC DNA]</scope>
    <source>
        <strain evidence="17 18">RCEF 264</strain>
    </source>
</reference>
<feature type="region of interest" description="Disordered" evidence="15">
    <location>
        <begin position="1"/>
        <end position="57"/>
    </location>
</feature>
<dbReference type="AlphaFoldDB" id="A0A167MUC5"/>
<evidence type="ECO:0000313" key="18">
    <source>
        <dbReference type="Proteomes" id="UP000076874"/>
    </source>
</evidence>
<feature type="transmembrane region" description="Helical" evidence="14">
    <location>
        <begin position="252"/>
        <end position="270"/>
    </location>
</feature>
<dbReference type="InterPro" id="IPR027005">
    <property type="entry name" value="PMT-like"/>
</dbReference>
<dbReference type="SUPFAM" id="SSF82109">
    <property type="entry name" value="MIR domain"/>
    <property type="match status" value="1"/>
</dbReference>
<dbReference type="InterPro" id="IPR032421">
    <property type="entry name" value="PMT_4TMC"/>
</dbReference>
<evidence type="ECO:0000256" key="12">
    <source>
        <dbReference type="ARBA" id="ARBA00045085"/>
    </source>
</evidence>
<feature type="domain" description="MIR" evidence="16">
    <location>
        <begin position="344"/>
        <end position="404"/>
    </location>
</feature>
<dbReference type="PANTHER" id="PTHR10050:SF51">
    <property type="entry name" value="PROTEIN O-MANNOSYL-TRANSFERASE 1"/>
    <property type="match status" value="1"/>
</dbReference>
<evidence type="ECO:0000256" key="6">
    <source>
        <dbReference type="ARBA" id="ARBA00022692"/>
    </source>
</evidence>
<sequence length="797" mass="89918">MAASPTPQGSLRQRNVPAAAATGSSSSSKRKDGAASDSDLDSILKSKGKNAGSKKTAGTGPEYKIALVVITALAFLTRFWGINHPDEVVFDEVHFGKFASYYIERTYFFDVHPPFGKLLFALVGWLVGYDGHFHFDNIGDSYIANKVPYLAFRALPALLGSLTVTVVYLIMWESGYSLPACVLAAGLVLLDNAHIGQTRLILLDATLVFAMACSILCYIRFYKLRHEPFSRKWWKWLILTGFALSCDISTKYVGLFAFVSVGSAVCIDLWDLLDIKRPGGALTLPAFGRHFLARAVGLIIVPFLFYLFWFQVHFSVLTRSGPGDDFMSPEFQETLSDNAMLANAVTINYYDSLTLMHKETKAYLHSHPDRYPLRYDDGRVSSQGQQVTGYPYNDTNNHWQILPADYSNANHDDGDQSLGRPVRNHDLVRLRHLVTDTVLLSHDVASPFFPTNQEFTTVALADGLAGGDRAADTLFEVRIENGKPNQEFKSVSSHFKFIHNPSKVAMWTHTTPLPDWGHKQQEINGNKQLTPSSNIWLVEDIVSLPADHPRREKPERAVKTLPFLRKWFELQRSMFWHNNQLTSSHPYASQPYQWPFLLRGVSFWTQNDTRQQIYFLGNPVGWWIASSLLAVFAGILAADQFSLRRGMDALDHRARSRLYNSTGFFFLVWATHYFPFYVMGRQLFLHHYLPAHLASTLVAGALIEFIFTNDSAELEQPSYHQVKSGKKAAPGPKRHISARERFAGQSLLGAWIACIVILSVVAASWYFFLPLTYGYPGLSIEQVLRRKWLGYDLHFAK</sequence>
<dbReference type="STRING" id="1081102.A0A167MUC5"/>
<keyword evidence="6 14" id="KW-0812">Transmembrane</keyword>
<feature type="transmembrane region" description="Helical" evidence="14">
    <location>
        <begin position="150"/>
        <end position="170"/>
    </location>
</feature>
<feature type="compositionally biased region" description="Low complexity" evidence="15">
    <location>
        <begin position="35"/>
        <end position="45"/>
    </location>
</feature>
<feature type="transmembrane region" description="Helical" evidence="14">
    <location>
        <begin position="200"/>
        <end position="221"/>
    </location>
</feature>
<feature type="transmembrane region" description="Helical" evidence="14">
    <location>
        <begin position="111"/>
        <end position="129"/>
    </location>
</feature>
<dbReference type="Proteomes" id="UP000076874">
    <property type="component" value="Unassembled WGS sequence"/>
</dbReference>
<evidence type="ECO:0000256" key="5">
    <source>
        <dbReference type="ARBA" id="ARBA00022679"/>
    </source>
</evidence>
<proteinExistence type="inferred from homology"/>
<evidence type="ECO:0000256" key="1">
    <source>
        <dbReference type="ARBA" id="ARBA00004477"/>
    </source>
</evidence>
<evidence type="ECO:0000313" key="17">
    <source>
        <dbReference type="EMBL" id="OAA54764.1"/>
    </source>
</evidence>
<gene>
    <name evidence="17" type="ORF">SPI_08635</name>
</gene>
<comment type="caution">
    <text evidence="17">The sequence shown here is derived from an EMBL/GenBank/DDBJ whole genome shotgun (WGS) entry which is preliminary data.</text>
</comment>
<keyword evidence="10 14" id="KW-0472">Membrane</keyword>
<dbReference type="InterPro" id="IPR016093">
    <property type="entry name" value="MIR_motif"/>
</dbReference>
<dbReference type="PANTHER" id="PTHR10050">
    <property type="entry name" value="DOLICHYL-PHOSPHATE-MANNOSE--PROTEIN MANNOSYLTRANSFERASE"/>
    <property type="match status" value="1"/>
</dbReference>
<dbReference type="GO" id="GO:0097586">
    <property type="term" value="C:dolichyl-phosphate-mannose-protein mannosyltransferase Pmt4p homodimer complex"/>
    <property type="evidence" value="ECO:0007669"/>
    <property type="project" value="EnsemblFungi"/>
</dbReference>
<comment type="catalytic activity">
    <reaction evidence="13 14">
        <text>a di-trans,poly-cis-dolichyl beta-D-mannosyl phosphate + L-seryl-[protein] = 3-O-(alpha-D-mannosyl)-L-seryl-[protein] + a di-trans,poly-cis-dolichyl phosphate + H(+)</text>
        <dbReference type="Rhea" id="RHEA:17377"/>
        <dbReference type="Rhea" id="RHEA-COMP:9863"/>
        <dbReference type="Rhea" id="RHEA-COMP:13546"/>
        <dbReference type="Rhea" id="RHEA-COMP:19498"/>
        <dbReference type="Rhea" id="RHEA-COMP:19501"/>
        <dbReference type="ChEBI" id="CHEBI:15378"/>
        <dbReference type="ChEBI" id="CHEBI:29999"/>
        <dbReference type="ChEBI" id="CHEBI:57683"/>
        <dbReference type="ChEBI" id="CHEBI:58211"/>
        <dbReference type="ChEBI" id="CHEBI:137321"/>
        <dbReference type="EC" id="2.4.1.109"/>
    </reaction>
</comment>
<dbReference type="CDD" id="cd23285">
    <property type="entry name" value="beta-trefoil_MIR_PMT4-like"/>
    <property type="match status" value="1"/>
</dbReference>
<feature type="transmembrane region" description="Helical" evidence="14">
    <location>
        <begin position="63"/>
        <end position="82"/>
    </location>
</feature>
<dbReference type="OrthoDB" id="292747at2759"/>
<dbReference type="InterPro" id="IPR036300">
    <property type="entry name" value="MIR_dom_sf"/>
</dbReference>
<dbReference type="PROSITE" id="PS50919">
    <property type="entry name" value="MIR"/>
    <property type="match status" value="1"/>
</dbReference>
<dbReference type="SMART" id="SM00472">
    <property type="entry name" value="MIR"/>
    <property type="match status" value="3"/>
</dbReference>
<dbReference type="InterPro" id="IPR003342">
    <property type="entry name" value="ArnT-like_N"/>
</dbReference>
<feature type="compositionally biased region" description="Low complexity" evidence="15">
    <location>
        <begin position="18"/>
        <end position="27"/>
    </location>
</feature>
<dbReference type="Pfam" id="PF16192">
    <property type="entry name" value="PMT_4TMC"/>
    <property type="match status" value="1"/>
</dbReference>
<feature type="transmembrane region" description="Helical" evidence="14">
    <location>
        <begin position="658"/>
        <end position="676"/>
    </location>
</feature>
<dbReference type="FunFam" id="2.80.10.50:FF:000044">
    <property type="entry name" value="Dolichyl-phosphate-mannose-protein mannosyltransferase 4"/>
    <property type="match status" value="1"/>
</dbReference>
<dbReference type="EC" id="2.4.1.109" evidence="14"/>
<dbReference type="GO" id="GO:1900101">
    <property type="term" value="P:regulation of endoplasmic reticulum unfolded protein response"/>
    <property type="evidence" value="ECO:0007669"/>
    <property type="project" value="EnsemblFungi"/>
</dbReference>
<keyword evidence="9 14" id="KW-1133">Transmembrane helix</keyword>
<evidence type="ECO:0000256" key="11">
    <source>
        <dbReference type="ARBA" id="ARBA00023180"/>
    </source>
</evidence>
<evidence type="ECO:0000256" key="3">
    <source>
        <dbReference type="ARBA" id="ARBA00007222"/>
    </source>
</evidence>
<evidence type="ECO:0000256" key="4">
    <source>
        <dbReference type="ARBA" id="ARBA00022676"/>
    </source>
</evidence>
<name>A0A167MUC5_9HYPO</name>
<evidence type="ECO:0000256" key="10">
    <source>
        <dbReference type="ARBA" id="ARBA00023136"/>
    </source>
</evidence>
<comment type="subcellular location">
    <subcellularLocation>
        <location evidence="1 14">Endoplasmic reticulum membrane</location>
        <topology evidence="1 14">Multi-pass membrane protein</topology>
    </subcellularLocation>
</comment>